<sequence length="107" mass="11138">MFTASSARIILAAGMALAGSAQAMTTAPVGNGSDYPAYEQTQIHLTRAQVQAEFVQARQSGMLLLNGDAFQAHAQPQSMPLSRAEVIQAASQARMAGTLPQGDGFGE</sequence>
<feature type="chain" id="PRO_5043588152" evidence="1">
    <location>
        <begin position="24"/>
        <end position="107"/>
    </location>
</feature>
<dbReference type="RefSeq" id="WP_230776089.1">
    <property type="nucleotide sequence ID" value="NZ_JAJNCT010000018.1"/>
</dbReference>
<evidence type="ECO:0000313" key="3">
    <source>
        <dbReference type="Proteomes" id="UP001199260"/>
    </source>
</evidence>
<gene>
    <name evidence="2" type="ORF">LPW39_14030</name>
</gene>
<dbReference type="AlphaFoldDB" id="A0AAW4XZH8"/>
<organism evidence="2 3">
    <name type="scientific">Comamonas koreensis</name>
    <dbReference type="NCBI Taxonomy" id="160825"/>
    <lineage>
        <taxon>Bacteria</taxon>
        <taxon>Pseudomonadati</taxon>
        <taxon>Pseudomonadota</taxon>
        <taxon>Betaproteobacteria</taxon>
        <taxon>Burkholderiales</taxon>
        <taxon>Comamonadaceae</taxon>
        <taxon>Comamonas</taxon>
    </lineage>
</organism>
<comment type="caution">
    <text evidence="2">The sequence shown here is derived from an EMBL/GenBank/DDBJ whole genome shotgun (WGS) entry which is preliminary data.</text>
</comment>
<evidence type="ECO:0000313" key="2">
    <source>
        <dbReference type="EMBL" id="MCD2166249.1"/>
    </source>
</evidence>
<accession>A0AAW4XZH8</accession>
<dbReference type="InterPro" id="IPR025421">
    <property type="entry name" value="DUF4148"/>
</dbReference>
<proteinExistence type="predicted"/>
<dbReference type="EMBL" id="JAJNCT010000018">
    <property type="protein sequence ID" value="MCD2166249.1"/>
    <property type="molecule type" value="Genomic_DNA"/>
</dbReference>
<reference evidence="2 3" key="1">
    <citation type="submission" date="2021-11" db="EMBL/GenBank/DDBJ databases">
        <title>Genome sequence.</title>
        <authorList>
            <person name="Sun Q."/>
        </authorList>
    </citation>
    <scope>NUCLEOTIDE SEQUENCE [LARGE SCALE GENOMIC DNA]</scope>
    <source>
        <strain evidence="2 3">KCTC 12005</strain>
    </source>
</reference>
<feature type="signal peptide" evidence="1">
    <location>
        <begin position="1"/>
        <end position="23"/>
    </location>
</feature>
<evidence type="ECO:0000256" key="1">
    <source>
        <dbReference type="SAM" id="SignalP"/>
    </source>
</evidence>
<dbReference type="Pfam" id="PF13663">
    <property type="entry name" value="DUF4148"/>
    <property type="match status" value="1"/>
</dbReference>
<keyword evidence="3" id="KW-1185">Reference proteome</keyword>
<keyword evidence="1" id="KW-0732">Signal</keyword>
<dbReference type="Proteomes" id="UP001199260">
    <property type="component" value="Unassembled WGS sequence"/>
</dbReference>
<name>A0AAW4XZH8_9BURK</name>
<protein>
    <submittedName>
        <fullName evidence="2">DUF4148 domain-containing protein</fullName>
    </submittedName>
</protein>